<dbReference type="Gene3D" id="3.30.230.10">
    <property type="match status" value="1"/>
</dbReference>
<dbReference type="PIRSF" id="PIRSF010376">
    <property type="entry name" value="IspE"/>
    <property type="match status" value="1"/>
</dbReference>
<dbReference type="GO" id="GO:0050515">
    <property type="term" value="F:4-(cytidine 5'-diphospho)-2-C-methyl-D-erythritol kinase activity"/>
    <property type="evidence" value="ECO:0007669"/>
    <property type="project" value="UniProtKB-UniRule"/>
</dbReference>
<evidence type="ECO:0000256" key="3">
    <source>
        <dbReference type="ARBA" id="ARBA00017473"/>
    </source>
</evidence>
<evidence type="ECO:0000256" key="2">
    <source>
        <dbReference type="ARBA" id="ARBA00012052"/>
    </source>
</evidence>
<dbReference type="Pfam" id="PF00288">
    <property type="entry name" value="GHMP_kinases_N"/>
    <property type="match status" value="1"/>
</dbReference>
<dbReference type="InterPro" id="IPR006204">
    <property type="entry name" value="GHMP_kinase_N_dom"/>
</dbReference>
<dbReference type="SUPFAM" id="SSF54211">
    <property type="entry name" value="Ribosomal protein S5 domain 2-like"/>
    <property type="match status" value="1"/>
</dbReference>
<keyword evidence="5 9" id="KW-0547">Nucleotide-binding</keyword>
<evidence type="ECO:0000259" key="11">
    <source>
        <dbReference type="Pfam" id="PF08544"/>
    </source>
</evidence>
<dbReference type="RefSeq" id="WP_131849540.1">
    <property type="nucleotide sequence ID" value="NZ_SLXV01000038.1"/>
</dbReference>
<keyword evidence="7 9" id="KW-0067">ATP-binding</keyword>
<keyword evidence="6 9" id="KW-0418">Kinase</keyword>
<evidence type="ECO:0000256" key="4">
    <source>
        <dbReference type="ARBA" id="ARBA00022679"/>
    </source>
</evidence>
<dbReference type="FunFam" id="3.30.230.10:FF:000029">
    <property type="entry name" value="4-diphosphocytidyl-2-C-methyl-D-erythritol kinase"/>
    <property type="match status" value="1"/>
</dbReference>
<feature type="active site" evidence="9">
    <location>
        <position position="10"/>
    </location>
</feature>
<dbReference type="HAMAP" id="MF_00061">
    <property type="entry name" value="IspE"/>
    <property type="match status" value="1"/>
</dbReference>
<feature type="domain" description="GHMP kinase N-terminal" evidence="10">
    <location>
        <begin position="66"/>
        <end position="143"/>
    </location>
</feature>
<evidence type="ECO:0000256" key="5">
    <source>
        <dbReference type="ARBA" id="ARBA00022741"/>
    </source>
</evidence>
<evidence type="ECO:0000259" key="10">
    <source>
        <dbReference type="Pfam" id="PF00288"/>
    </source>
</evidence>
<dbReference type="OrthoDB" id="9809438at2"/>
<dbReference type="FunFam" id="3.30.70.890:FF:000006">
    <property type="entry name" value="4-diphosphocytidyl-2-C-methyl-D-erythritol kinase"/>
    <property type="match status" value="1"/>
</dbReference>
<dbReference type="PANTHER" id="PTHR43527">
    <property type="entry name" value="4-DIPHOSPHOCYTIDYL-2-C-METHYL-D-ERYTHRITOL KINASE, CHLOROPLASTIC"/>
    <property type="match status" value="1"/>
</dbReference>
<keyword evidence="4 9" id="KW-0808">Transferase</keyword>
<dbReference type="InterPro" id="IPR020568">
    <property type="entry name" value="Ribosomal_Su5_D2-typ_SF"/>
</dbReference>
<protein>
    <recommendedName>
        <fullName evidence="3 9">4-diphosphocytidyl-2-C-methyl-D-erythritol kinase</fullName>
        <shortName evidence="9">CMK</shortName>
        <ecNumber evidence="2 9">2.7.1.148</ecNumber>
    </recommendedName>
    <alternativeName>
        <fullName evidence="8 9">4-(cytidine-5'-diphospho)-2-C-methyl-D-erythritol kinase</fullName>
    </alternativeName>
</protein>
<dbReference type="NCBIfam" id="NF011202">
    <property type="entry name" value="PRK14608.1"/>
    <property type="match status" value="1"/>
</dbReference>
<sequence length="285" mass="30679">MYTSEKAPAKINLTLDALRKRPDGYHDLEMVMTTVDLADRIDLMDLPYSGITLESTSGLVPQDERNLAYLAAKLLQQKTGIDRGVNIKIYKHIPVAAGLAGGSSDAAATLRGCNRLWNLGLSLEELAEIGAEIGSDVPFCIYGDTAIAEGRGEILTPIISPPSCWVVLAKPTHGVSTGDVFGKLQVGEITTHPDTRAMIDALQTGSYENVISNLGNVLEPVTIGLYPEVYKIKQKMEQFGADGVLMSGSGPTVFGLVRKESRAKRIVNGLRGFCDQVFAVRMLGV</sequence>
<accession>A0A4R2RPJ5</accession>
<feature type="domain" description="GHMP kinase C-terminal" evidence="11">
    <location>
        <begin position="198"/>
        <end position="274"/>
    </location>
</feature>
<feature type="binding site" evidence="9">
    <location>
        <begin position="94"/>
        <end position="104"/>
    </location>
    <ligand>
        <name>ATP</name>
        <dbReference type="ChEBI" id="CHEBI:30616"/>
    </ligand>
</feature>
<dbReference type="EC" id="2.7.1.148" evidence="2 9"/>
<dbReference type="InterPro" id="IPR036554">
    <property type="entry name" value="GHMP_kinase_C_sf"/>
</dbReference>
<evidence type="ECO:0000256" key="7">
    <source>
        <dbReference type="ARBA" id="ARBA00022840"/>
    </source>
</evidence>
<organism evidence="12 13">
    <name type="scientific">Baia soyae</name>
    <dbReference type="NCBI Taxonomy" id="1544746"/>
    <lineage>
        <taxon>Bacteria</taxon>
        <taxon>Bacillati</taxon>
        <taxon>Bacillota</taxon>
        <taxon>Bacilli</taxon>
        <taxon>Bacillales</taxon>
        <taxon>Thermoactinomycetaceae</taxon>
        <taxon>Baia</taxon>
    </lineage>
</organism>
<dbReference type="EMBL" id="SLXV01000038">
    <property type="protein sequence ID" value="TCP64639.1"/>
    <property type="molecule type" value="Genomic_DNA"/>
</dbReference>
<dbReference type="GO" id="GO:0005524">
    <property type="term" value="F:ATP binding"/>
    <property type="evidence" value="ECO:0007669"/>
    <property type="project" value="UniProtKB-UniRule"/>
</dbReference>
<dbReference type="SUPFAM" id="SSF55060">
    <property type="entry name" value="GHMP Kinase, C-terminal domain"/>
    <property type="match status" value="1"/>
</dbReference>
<comment type="similarity">
    <text evidence="1 9">Belongs to the GHMP kinase family. IspE subfamily.</text>
</comment>
<gene>
    <name evidence="9" type="primary">ispE</name>
    <name evidence="12" type="ORF">EDD57_13823</name>
</gene>
<name>A0A4R2RPJ5_9BACL</name>
<evidence type="ECO:0000313" key="12">
    <source>
        <dbReference type="EMBL" id="TCP64639.1"/>
    </source>
</evidence>
<dbReference type="Gene3D" id="3.30.70.890">
    <property type="entry name" value="GHMP kinase, C-terminal domain"/>
    <property type="match status" value="1"/>
</dbReference>
<dbReference type="InterPro" id="IPR013750">
    <property type="entry name" value="GHMP_kinase_C_dom"/>
</dbReference>
<dbReference type="PANTHER" id="PTHR43527:SF2">
    <property type="entry name" value="4-DIPHOSPHOCYTIDYL-2-C-METHYL-D-ERYTHRITOL KINASE, CHLOROPLASTIC"/>
    <property type="match status" value="1"/>
</dbReference>
<comment type="catalytic activity">
    <reaction evidence="9">
        <text>4-CDP-2-C-methyl-D-erythritol + ATP = 4-CDP-2-C-methyl-D-erythritol 2-phosphate + ADP + H(+)</text>
        <dbReference type="Rhea" id="RHEA:18437"/>
        <dbReference type="ChEBI" id="CHEBI:15378"/>
        <dbReference type="ChEBI" id="CHEBI:30616"/>
        <dbReference type="ChEBI" id="CHEBI:57823"/>
        <dbReference type="ChEBI" id="CHEBI:57919"/>
        <dbReference type="ChEBI" id="CHEBI:456216"/>
        <dbReference type="EC" id="2.7.1.148"/>
    </reaction>
</comment>
<evidence type="ECO:0000313" key="13">
    <source>
        <dbReference type="Proteomes" id="UP000294746"/>
    </source>
</evidence>
<dbReference type="GO" id="GO:0019288">
    <property type="term" value="P:isopentenyl diphosphate biosynthetic process, methylerythritol 4-phosphate pathway"/>
    <property type="evidence" value="ECO:0007669"/>
    <property type="project" value="UniProtKB-UniRule"/>
</dbReference>
<evidence type="ECO:0000256" key="9">
    <source>
        <dbReference type="HAMAP-Rule" id="MF_00061"/>
    </source>
</evidence>
<comment type="caution">
    <text evidence="12">The sequence shown here is derived from an EMBL/GenBank/DDBJ whole genome shotgun (WGS) entry which is preliminary data.</text>
</comment>
<keyword evidence="9" id="KW-0414">Isoprene biosynthesis</keyword>
<evidence type="ECO:0000256" key="6">
    <source>
        <dbReference type="ARBA" id="ARBA00022777"/>
    </source>
</evidence>
<dbReference type="InterPro" id="IPR014721">
    <property type="entry name" value="Ribsml_uS5_D2-typ_fold_subgr"/>
</dbReference>
<comment type="pathway">
    <text evidence="9">Isoprenoid biosynthesis; isopentenyl diphosphate biosynthesis via DXP pathway; isopentenyl diphosphate from 1-deoxy-D-xylulose 5-phosphate: step 3/6.</text>
</comment>
<keyword evidence="13" id="KW-1185">Reference proteome</keyword>
<dbReference type="Proteomes" id="UP000294746">
    <property type="component" value="Unassembled WGS sequence"/>
</dbReference>
<comment type="function">
    <text evidence="9">Catalyzes the phosphorylation of the position 2 hydroxy group of 4-diphosphocytidyl-2C-methyl-D-erythritol.</text>
</comment>
<dbReference type="AlphaFoldDB" id="A0A4R2RPJ5"/>
<evidence type="ECO:0000256" key="8">
    <source>
        <dbReference type="ARBA" id="ARBA00032554"/>
    </source>
</evidence>
<reference evidence="12 13" key="1">
    <citation type="submission" date="2019-03" db="EMBL/GenBank/DDBJ databases">
        <title>Genomic Encyclopedia of Type Strains, Phase IV (KMG-IV): sequencing the most valuable type-strain genomes for metagenomic binning, comparative biology and taxonomic classification.</title>
        <authorList>
            <person name="Goeker M."/>
        </authorList>
    </citation>
    <scope>NUCLEOTIDE SEQUENCE [LARGE SCALE GENOMIC DNA]</scope>
    <source>
        <strain evidence="12 13">DSM 46831</strain>
    </source>
</reference>
<dbReference type="Pfam" id="PF08544">
    <property type="entry name" value="GHMP_kinases_C"/>
    <property type="match status" value="1"/>
</dbReference>
<evidence type="ECO:0000256" key="1">
    <source>
        <dbReference type="ARBA" id="ARBA00009684"/>
    </source>
</evidence>
<dbReference type="NCBIfam" id="TIGR00154">
    <property type="entry name" value="ispE"/>
    <property type="match status" value="1"/>
</dbReference>
<dbReference type="InterPro" id="IPR004424">
    <property type="entry name" value="IspE"/>
</dbReference>
<proteinExistence type="inferred from homology"/>
<dbReference type="GO" id="GO:0016114">
    <property type="term" value="P:terpenoid biosynthetic process"/>
    <property type="evidence" value="ECO:0007669"/>
    <property type="project" value="UniProtKB-UniRule"/>
</dbReference>
<feature type="active site" evidence="9">
    <location>
        <position position="136"/>
    </location>
</feature>
<dbReference type="UniPathway" id="UPA00056">
    <property type="reaction ID" value="UER00094"/>
</dbReference>